<dbReference type="SUPFAM" id="SSF54695">
    <property type="entry name" value="POZ domain"/>
    <property type="match status" value="1"/>
</dbReference>
<dbReference type="EMBL" id="GDAI01002011">
    <property type="protein sequence ID" value="JAI15592.1"/>
    <property type="molecule type" value="mRNA"/>
</dbReference>
<evidence type="ECO:0000256" key="2">
    <source>
        <dbReference type="ARBA" id="ARBA00022441"/>
    </source>
</evidence>
<accession>A0A0K8TMM3</accession>
<name>A0A0K8TMM3_TABBR</name>
<dbReference type="Gene3D" id="1.10.10.60">
    <property type="entry name" value="Homeodomain-like"/>
    <property type="match status" value="2"/>
</dbReference>
<protein>
    <recommendedName>
        <fullName evidence="4">BTB domain-containing protein</fullName>
    </recommendedName>
</protein>
<dbReference type="Pfam" id="PF05225">
    <property type="entry name" value="HTH_psq"/>
    <property type="match status" value="2"/>
</dbReference>
<dbReference type="SMART" id="SM00225">
    <property type="entry name" value="BTB"/>
    <property type="match status" value="1"/>
</dbReference>
<dbReference type="Gene3D" id="3.30.710.10">
    <property type="entry name" value="Potassium Channel Kv1.1, Chain A"/>
    <property type="match status" value="1"/>
</dbReference>
<dbReference type="AlphaFoldDB" id="A0A0K8TMM3"/>
<dbReference type="SUPFAM" id="SSF46689">
    <property type="entry name" value="Homeodomain-like"/>
    <property type="match status" value="2"/>
</dbReference>
<reference evidence="5" key="1">
    <citation type="journal article" date="2015" name="Insect Biochem. Mol. Biol.">
        <title>An insight into the sialome of the horse fly, Tabanus bromius.</title>
        <authorList>
            <person name="Ribeiro J.M."/>
            <person name="Kazimirova M."/>
            <person name="Takac P."/>
            <person name="Andersen J.F."/>
            <person name="Francischetti I.M."/>
        </authorList>
    </citation>
    <scope>NUCLEOTIDE SEQUENCE</scope>
</reference>
<evidence type="ECO:0000313" key="5">
    <source>
        <dbReference type="EMBL" id="JAI15592.1"/>
    </source>
</evidence>
<dbReference type="Pfam" id="PF00651">
    <property type="entry name" value="BTB"/>
    <property type="match status" value="1"/>
</dbReference>
<dbReference type="InterPro" id="IPR007889">
    <property type="entry name" value="HTH_Psq"/>
</dbReference>
<dbReference type="PROSITE" id="PS50097">
    <property type="entry name" value="BTB"/>
    <property type="match status" value="1"/>
</dbReference>
<sequence>MNHLKWMGHTATIVELQKNLYKDAASCDVTIATKGKKFRAHRFLLCCSSDYFKEVFHGISENGDTTIIVPDVKDSVMENILHFMYLGQVCVNSFNLSDFLETINLLGIKSEMSFECHLNKTKISKNYCIDSENFTNNAKPVEVPPAETNEPENVEEKVFEEYLEVYNEEEKIDHYTIEHIEPESNESNAEYMLTDTNGGSFVISERKEEQSCNKKLTSHIDFPSEDIQTNSSVEQFSPLEAKPKIENITSTETGLVKELRDEAFENAVQAVIEDGMSLQKAATKFNVSKTVLWRRVRKNSAYKIEREHPMISAAIEKLEQGESLKSISQSLKIPISTLHRHKVRLLNAGRLPGHIQVKKRDSKENLKLRIAKAIEACRCGMSQNHASTVYAVPKSTLWRHLQKYSQAQFKTEPEEVLPN</sequence>
<evidence type="ECO:0000256" key="3">
    <source>
        <dbReference type="ARBA" id="ARBA00022737"/>
    </source>
</evidence>
<feature type="domain" description="BTB" evidence="4">
    <location>
        <begin position="27"/>
        <end position="93"/>
    </location>
</feature>
<keyword evidence="3" id="KW-0677">Repeat</keyword>
<comment type="subcellular location">
    <subcellularLocation>
        <location evidence="1">Nucleus</location>
    </subcellularLocation>
</comment>
<keyword evidence="2" id="KW-0880">Kelch repeat</keyword>
<dbReference type="InterPro" id="IPR009057">
    <property type="entry name" value="Homeodomain-like_sf"/>
</dbReference>
<dbReference type="PANTHER" id="PTHR45632">
    <property type="entry name" value="LD33804P"/>
    <property type="match status" value="1"/>
</dbReference>
<dbReference type="GO" id="GO:0005634">
    <property type="term" value="C:nucleus"/>
    <property type="evidence" value="ECO:0007669"/>
    <property type="project" value="UniProtKB-SubCell"/>
</dbReference>
<evidence type="ECO:0000259" key="4">
    <source>
        <dbReference type="PROSITE" id="PS50097"/>
    </source>
</evidence>
<dbReference type="InterPro" id="IPR000210">
    <property type="entry name" value="BTB/POZ_dom"/>
</dbReference>
<dbReference type="GO" id="GO:0003677">
    <property type="term" value="F:DNA binding"/>
    <property type="evidence" value="ECO:0007669"/>
    <property type="project" value="InterPro"/>
</dbReference>
<organism evidence="5">
    <name type="scientific">Tabanus bromius</name>
    <name type="common">Band-eyed brown horse fly</name>
    <dbReference type="NCBI Taxonomy" id="304241"/>
    <lineage>
        <taxon>Eukaryota</taxon>
        <taxon>Metazoa</taxon>
        <taxon>Ecdysozoa</taxon>
        <taxon>Arthropoda</taxon>
        <taxon>Hexapoda</taxon>
        <taxon>Insecta</taxon>
        <taxon>Pterygota</taxon>
        <taxon>Neoptera</taxon>
        <taxon>Endopterygota</taxon>
        <taxon>Diptera</taxon>
        <taxon>Brachycera</taxon>
        <taxon>Tabanomorpha</taxon>
        <taxon>Tabanoidea</taxon>
        <taxon>Tabanidae</taxon>
        <taxon>Tabanus</taxon>
    </lineage>
</organism>
<dbReference type="CDD" id="cd18315">
    <property type="entry name" value="BTB_POZ_BAB-like"/>
    <property type="match status" value="1"/>
</dbReference>
<dbReference type="PANTHER" id="PTHR45632:SF3">
    <property type="entry name" value="KELCH-LIKE PROTEIN 32"/>
    <property type="match status" value="1"/>
</dbReference>
<proteinExistence type="evidence at transcript level"/>
<evidence type="ECO:0000256" key="1">
    <source>
        <dbReference type="ARBA" id="ARBA00004123"/>
    </source>
</evidence>
<dbReference type="InterPro" id="IPR011333">
    <property type="entry name" value="SKP1/BTB/POZ_sf"/>
</dbReference>